<gene>
    <name evidence="1" type="ORF">SAMN04487752_0510</name>
</gene>
<evidence type="ECO:0000313" key="1">
    <source>
        <dbReference type="EMBL" id="SDQ06866.1"/>
    </source>
</evidence>
<keyword evidence="2" id="KW-1185">Reference proteome</keyword>
<sequence length="158" mass="18352">MKKEVKALKMTFKNGETWTIDKEFIGDLWIKHISKSFGRIGNSELQEIFPCESLKIEIFPEADEVNSSDINLGGLEMGMFDRAVKYPDIEKMDILYRDSENSDSVEIMAQETVYFPYEAIDSDRIDNAYQSSFVSQDNVLYIVIDKEKTVKDIYKDKF</sequence>
<dbReference type="AlphaFoldDB" id="A0A1H0XW28"/>
<dbReference type="OrthoDB" id="2301034at2"/>
<reference evidence="2" key="1">
    <citation type="submission" date="2016-10" db="EMBL/GenBank/DDBJ databases">
        <authorList>
            <person name="Varghese N."/>
            <person name="Submissions S."/>
        </authorList>
    </citation>
    <scope>NUCLEOTIDE SEQUENCE [LARGE SCALE GENOMIC DNA]</scope>
    <source>
        <strain evidence="2">MPL-11</strain>
    </source>
</reference>
<protein>
    <submittedName>
        <fullName evidence="1">Uncharacterized protein</fullName>
    </submittedName>
</protein>
<dbReference type="RefSeq" id="WP_089974917.1">
    <property type="nucleotide sequence ID" value="NZ_CP084916.1"/>
</dbReference>
<dbReference type="Proteomes" id="UP000199481">
    <property type="component" value="Unassembled WGS sequence"/>
</dbReference>
<organism evidence="1 2">
    <name type="scientific">Carnobacterium viridans</name>
    <dbReference type="NCBI Taxonomy" id="174587"/>
    <lineage>
        <taxon>Bacteria</taxon>
        <taxon>Bacillati</taxon>
        <taxon>Bacillota</taxon>
        <taxon>Bacilli</taxon>
        <taxon>Lactobacillales</taxon>
        <taxon>Carnobacteriaceae</taxon>
        <taxon>Carnobacterium</taxon>
    </lineage>
</organism>
<evidence type="ECO:0000313" key="2">
    <source>
        <dbReference type="Proteomes" id="UP000199481"/>
    </source>
</evidence>
<name>A0A1H0XW28_9LACT</name>
<accession>A0A1H0XW28</accession>
<dbReference type="EMBL" id="FNJW01000008">
    <property type="protein sequence ID" value="SDQ06866.1"/>
    <property type="molecule type" value="Genomic_DNA"/>
</dbReference>
<proteinExistence type="predicted"/>